<dbReference type="InterPro" id="IPR016187">
    <property type="entry name" value="CTDL_fold"/>
</dbReference>
<sequence>MDAHRILPICILVAVGCSPAENDSEKAAINSVQAPIASWSLGMPARITNQFGMTFCLVEIDSTRVDHEDSFPKASYYLQETELTWEQHEAFRKAAFGDGTYETIDWYHNNGHPSEWRDVLRYAKALSQFDTEYDYRLPSQQEWAFACKNGYEQTCPGEGAKSTIGSTASDRPNKYGIDGFMNYDAECADVPGLFLGKLDNWAGAYDDREKPACRCDQFTTGNPDADDGFNELIVSRFILVPQIVPSTNGG</sequence>
<comment type="caution">
    <text evidence="2">The sequence shown here is derived from an EMBL/GenBank/DDBJ whole genome shotgun (WGS) entry which is preliminary data.</text>
</comment>
<evidence type="ECO:0000313" key="3">
    <source>
        <dbReference type="Proteomes" id="UP000315010"/>
    </source>
</evidence>
<dbReference type="EMBL" id="SJPJ01000001">
    <property type="protein sequence ID" value="TWT79668.1"/>
    <property type="molecule type" value="Genomic_DNA"/>
</dbReference>
<dbReference type="PROSITE" id="PS51257">
    <property type="entry name" value="PROKAR_LIPOPROTEIN"/>
    <property type="match status" value="1"/>
</dbReference>
<dbReference type="SUPFAM" id="SSF56436">
    <property type="entry name" value="C-type lectin-like"/>
    <property type="match status" value="1"/>
</dbReference>
<dbReference type="Gene3D" id="3.90.1580.10">
    <property type="entry name" value="paralog of FGE (formylglycine-generating enzyme)"/>
    <property type="match status" value="1"/>
</dbReference>
<keyword evidence="3" id="KW-1185">Reference proteome</keyword>
<dbReference type="RefSeq" id="WP_146394833.1">
    <property type="nucleotide sequence ID" value="NZ_SJPJ01000001.1"/>
</dbReference>
<dbReference type="InterPro" id="IPR042095">
    <property type="entry name" value="SUMF_sf"/>
</dbReference>
<evidence type="ECO:0000259" key="1">
    <source>
        <dbReference type="Pfam" id="PF03781"/>
    </source>
</evidence>
<name>A0A5C5YX84_9BACT</name>
<feature type="domain" description="Sulfatase-modifying factor enzyme-like" evidence="1">
    <location>
        <begin position="97"/>
        <end position="163"/>
    </location>
</feature>
<accession>A0A5C5YX84</accession>
<dbReference type="InterPro" id="IPR005532">
    <property type="entry name" value="SUMF_dom"/>
</dbReference>
<evidence type="ECO:0000313" key="2">
    <source>
        <dbReference type="EMBL" id="TWT79668.1"/>
    </source>
</evidence>
<reference evidence="2 3" key="1">
    <citation type="submission" date="2019-02" db="EMBL/GenBank/DDBJ databases">
        <title>Deep-cultivation of Planctomycetes and their phenomic and genomic characterization uncovers novel biology.</title>
        <authorList>
            <person name="Wiegand S."/>
            <person name="Jogler M."/>
            <person name="Boedeker C."/>
            <person name="Pinto D."/>
            <person name="Vollmers J."/>
            <person name="Rivas-Marin E."/>
            <person name="Kohn T."/>
            <person name="Peeters S.H."/>
            <person name="Heuer A."/>
            <person name="Rast P."/>
            <person name="Oberbeckmann S."/>
            <person name="Bunk B."/>
            <person name="Jeske O."/>
            <person name="Meyerdierks A."/>
            <person name="Storesund J.E."/>
            <person name="Kallscheuer N."/>
            <person name="Luecker S."/>
            <person name="Lage O.M."/>
            <person name="Pohl T."/>
            <person name="Merkel B.J."/>
            <person name="Hornburger P."/>
            <person name="Mueller R.-W."/>
            <person name="Bruemmer F."/>
            <person name="Labrenz M."/>
            <person name="Spormann A.M."/>
            <person name="Op Den Camp H."/>
            <person name="Overmann J."/>
            <person name="Amann R."/>
            <person name="Jetten M.S.M."/>
            <person name="Mascher T."/>
            <person name="Medema M.H."/>
            <person name="Devos D.P."/>
            <person name="Kaster A.-K."/>
            <person name="Ovreas L."/>
            <person name="Rohde M."/>
            <person name="Galperin M.Y."/>
            <person name="Jogler C."/>
        </authorList>
    </citation>
    <scope>NUCLEOTIDE SEQUENCE [LARGE SCALE GENOMIC DNA]</scope>
    <source>
        <strain evidence="2 3">CA13</strain>
    </source>
</reference>
<protein>
    <recommendedName>
        <fullName evidence="1">Sulfatase-modifying factor enzyme-like domain-containing protein</fullName>
    </recommendedName>
</protein>
<organism evidence="2 3">
    <name type="scientific">Novipirellula herctigrandis</name>
    <dbReference type="NCBI Taxonomy" id="2527986"/>
    <lineage>
        <taxon>Bacteria</taxon>
        <taxon>Pseudomonadati</taxon>
        <taxon>Planctomycetota</taxon>
        <taxon>Planctomycetia</taxon>
        <taxon>Pirellulales</taxon>
        <taxon>Pirellulaceae</taxon>
        <taxon>Novipirellula</taxon>
    </lineage>
</organism>
<dbReference type="OrthoDB" id="253202at2"/>
<dbReference type="AlphaFoldDB" id="A0A5C5YX84"/>
<dbReference type="Proteomes" id="UP000315010">
    <property type="component" value="Unassembled WGS sequence"/>
</dbReference>
<gene>
    <name evidence="2" type="ORF">CA13_10740</name>
</gene>
<dbReference type="Pfam" id="PF03781">
    <property type="entry name" value="FGE-sulfatase"/>
    <property type="match status" value="1"/>
</dbReference>
<proteinExistence type="predicted"/>